<evidence type="ECO:0000313" key="4">
    <source>
        <dbReference type="Proteomes" id="UP001144036"/>
    </source>
</evidence>
<organism evidence="3 4">
    <name type="scientific">Nonomuraea corallina</name>
    <dbReference type="NCBI Taxonomy" id="2989783"/>
    <lineage>
        <taxon>Bacteria</taxon>
        <taxon>Bacillati</taxon>
        <taxon>Actinomycetota</taxon>
        <taxon>Actinomycetes</taxon>
        <taxon>Streptosporangiales</taxon>
        <taxon>Streptosporangiaceae</taxon>
        <taxon>Nonomuraea</taxon>
    </lineage>
</organism>
<comment type="caution">
    <text evidence="3">The sequence shown here is derived from an EMBL/GenBank/DDBJ whole genome shotgun (WGS) entry which is preliminary data.</text>
</comment>
<accession>A0ABT4SHK5</accession>
<dbReference type="InterPro" id="IPR036890">
    <property type="entry name" value="HATPase_C_sf"/>
</dbReference>
<keyword evidence="1" id="KW-0418">Kinase</keyword>
<evidence type="ECO:0000313" key="3">
    <source>
        <dbReference type="EMBL" id="MDA0636682.1"/>
    </source>
</evidence>
<sequence length="165" mass="18110">MTELAEISTLLFVPEQGALTHPIRPEHVNAMIDLHPGGLTWRRTFPGTHDQIPRARHFTRYLLVDSSRQVDAELIVAELATNALQHTSSGRSHGTFIVEIIRTTTAITLAVYDCGWGTTPRFAGPCRATAERGRGLAIVAAIADRTGHEGDDETGHKVWARIHTS</sequence>
<dbReference type="RefSeq" id="WP_270157575.1">
    <property type="nucleotide sequence ID" value="NZ_JAPNNL010000118.1"/>
</dbReference>
<evidence type="ECO:0000256" key="1">
    <source>
        <dbReference type="ARBA" id="ARBA00022527"/>
    </source>
</evidence>
<gene>
    <name evidence="3" type="ORF">OUY22_24995</name>
</gene>
<keyword evidence="3" id="KW-0547">Nucleotide-binding</keyword>
<evidence type="ECO:0000259" key="2">
    <source>
        <dbReference type="Pfam" id="PF13581"/>
    </source>
</evidence>
<dbReference type="CDD" id="cd16936">
    <property type="entry name" value="HATPase_RsbW-like"/>
    <property type="match status" value="1"/>
</dbReference>
<dbReference type="PANTHER" id="PTHR35526:SF3">
    <property type="entry name" value="ANTI-SIGMA-F FACTOR RSBW"/>
    <property type="match status" value="1"/>
</dbReference>
<dbReference type="EMBL" id="JAPNNL010000118">
    <property type="protein sequence ID" value="MDA0636682.1"/>
    <property type="molecule type" value="Genomic_DNA"/>
</dbReference>
<dbReference type="GO" id="GO:0005524">
    <property type="term" value="F:ATP binding"/>
    <property type="evidence" value="ECO:0007669"/>
    <property type="project" value="UniProtKB-KW"/>
</dbReference>
<feature type="domain" description="Histidine kinase/HSP90-like ATPase" evidence="2">
    <location>
        <begin position="45"/>
        <end position="161"/>
    </location>
</feature>
<keyword evidence="4" id="KW-1185">Reference proteome</keyword>
<keyword evidence="1" id="KW-0723">Serine/threonine-protein kinase</keyword>
<dbReference type="InterPro" id="IPR003594">
    <property type="entry name" value="HATPase_dom"/>
</dbReference>
<protein>
    <submittedName>
        <fullName evidence="3">ATP-binding protein</fullName>
    </submittedName>
</protein>
<dbReference type="InterPro" id="IPR050267">
    <property type="entry name" value="Anti-sigma-factor_SerPK"/>
</dbReference>
<name>A0ABT4SHK5_9ACTN</name>
<dbReference type="Pfam" id="PF13581">
    <property type="entry name" value="HATPase_c_2"/>
    <property type="match status" value="1"/>
</dbReference>
<keyword evidence="1" id="KW-0808">Transferase</keyword>
<reference evidence="3" key="1">
    <citation type="submission" date="2022-11" db="EMBL/GenBank/DDBJ databases">
        <title>Nonomuraea corallina sp. nov., a new species of the genus Nonomuraea isolated from sea side sediment in Thai sea.</title>
        <authorList>
            <person name="Ngamcharungchit C."/>
            <person name="Matsumoto A."/>
            <person name="Suriyachadkun C."/>
            <person name="Panbangred W."/>
            <person name="Inahashi Y."/>
            <person name="Intra B."/>
        </authorList>
    </citation>
    <scope>NUCLEOTIDE SEQUENCE</scope>
    <source>
        <strain evidence="3">MCN248</strain>
    </source>
</reference>
<proteinExistence type="predicted"/>
<dbReference type="PANTHER" id="PTHR35526">
    <property type="entry name" value="ANTI-SIGMA-F FACTOR RSBW-RELATED"/>
    <property type="match status" value="1"/>
</dbReference>
<dbReference type="Gene3D" id="3.30.565.10">
    <property type="entry name" value="Histidine kinase-like ATPase, C-terminal domain"/>
    <property type="match status" value="1"/>
</dbReference>
<keyword evidence="3" id="KW-0067">ATP-binding</keyword>
<dbReference type="SUPFAM" id="SSF55874">
    <property type="entry name" value="ATPase domain of HSP90 chaperone/DNA topoisomerase II/histidine kinase"/>
    <property type="match status" value="1"/>
</dbReference>
<dbReference type="Proteomes" id="UP001144036">
    <property type="component" value="Unassembled WGS sequence"/>
</dbReference>